<feature type="transmembrane region" description="Helical" evidence="2">
    <location>
        <begin position="61"/>
        <end position="79"/>
    </location>
</feature>
<reference evidence="3" key="2">
    <citation type="submission" date="2020-09" db="EMBL/GenBank/DDBJ databases">
        <authorList>
            <person name="Sun Q."/>
            <person name="Zhou Y."/>
        </authorList>
    </citation>
    <scope>NUCLEOTIDE SEQUENCE</scope>
    <source>
        <strain evidence="3">CGMCC 1.6293</strain>
    </source>
</reference>
<dbReference type="RefSeq" id="WP_051630183.1">
    <property type="nucleotide sequence ID" value="NZ_BMLF01000001.1"/>
</dbReference>
<name>A0A917W855_9RHOB</name>
<keyword evidence="2" id="KW-0812">Transmembrane</keyword>
<reference evidence="3" key="1">
    <citation type="journal article" date="2014" name="Int. J. Syst. Evol. Microbiol.">
        <title>Complete genome sequence of Corynebacterium casei LMG S-19264T (=DSM 44701T), isolated from a smear-ripened cheese.</title>
        <authorList>
            <consortium name="US DOE Joint Genome Institute (JGI-PGF)"/>
            <person name="Walter F."/>
            <person name="Albersmeier A."/>
            <person name="Kalinowski J."/>
            <person name="Ruckert C."/>
        </authorList>
    </citation>
    <scope>NUCLEOTIDE SEQUENCE</scope>
    <source>
        <strain evidence="3">CGMCC 1.6293</strain>
    </source>
</reference>
<feature type="transmembrane region" description="Helical" evidence="2">
    <location>
        <begin position="85"/>
        <end position="106"/>
    </location>
</feature>
<comment type="caution">
    <text evidence="3">The sequence shown here is derived from an EMBL/GenBank/DDBJ whole genome shotgun (WGS) entry which is preliminary data.</text>
</comment>
<evidence type="ECO:0000313" key="3">
    <source>
        <dbReference type="EMBL" id="GGL82159.1"/>
    </source>
</evidence>
<evidence type="ECO:0000256" key="1">
    <source>
        <dbReference type="SAM" id="MobiDB-lite"/>
    </source>
</evidence>
<organism evidence="3 4">
    <name type="scientific">Pseudooceanicola nanhaiensis</name>
    <dbReference type="NCBI Taxonomy" id="375761"/>
    <lineage>
        <taxon>Bacteria</taxon>
        <taxon>Pseudomonadati</taxon>
        <taxon>Pseudomonadota</taxon>
        <taxon>Alphaproteobacteria</taxon>
        <taxon>Rhodobacterales</taxon>
        <taxon>Paracoccaceae</taxon>
        <taxon>Pseudooceanicola</taxon>
    </lineage>
</organism>
<keyword evidence="2" id="KW-1133">Transmembrane helix</keyword>
<evidence type="ECO:0008006" key="5">
    <source>
        <dbReference type="Google" id="ProtNLM"/>
    </source>
</evidence>
<feature type="region of interest" description="Disordered" evidence="1">
    <location>
        <begin position="1"/>
        <end position="20"/>
    </location>
</feature>
<evidence type="ECO:0000313" key="4">
    <source>
        <dbReference type="Proteomes" id="UP000649829"/>
    </source>
</evidence>
<accession>A0A917W855</accession>
<feature type="transmembrane region" description="Helical" evidence="2">
    <location>
        <begin position="182"/>
        <end position="212"/>
    </location>
</feature>
<proteinExistence type="predicted"/>
<dbReference type="InterPro" id="IPR018692">
    <property type="entry name" value="DUF2189"/>
</dbReference>
<dbReference type="Proteomes" id="UP000649829">
    <property type="component" value="Unassembled WGS sequence"/>
</dbReference>
<feature type="transmembrane region" description="Helical" evidence="2">
    <location>
        <begin position="233"/>
        <end position="264"/>
    </location>
</feature>
<protein>
    <recommendedName>
        <fullName evidence="5">DUF2189 domain-containing protein</fullName>
    </recommendedName>
</protein>
<dbReference type="AlphaFoldDB" id="A0A917W855"/>
<dbReference type="Pfam" id="PF09955">
    <property type="entry name" value="DUF2189"/>
    <property type="match status" value="1"/>
</dbReference>
<gene>
    <name evidence="3" type="ORF">GCM10011534_00260</name>
</gene>
<keyword evidence="2" id="KW-0472">Membrane</keyword>
<sequence length="293" mass="32313">MLNDRNGPPPPDNPHAAGVIPKVVPPLPTERPLAKDLPWRTAQTWLKAGWSDLWTNPVPSLLYGFAVFLLSALVVWWLFRLEFDYALFPALAGFMVVGPLIANGLYEKSRRLETGERTTFAQMVLVHPRSGRAGLMTGVLMLGLFLLWMRAAVLIYALFFGMVPFPGTGEIVPMLLLTPTGWGLLLVGCAVGALFAAFAFAISVFAFPMLLAEKTDAMSALGISMAMVWHNRRVMIAWGAIVTALFALSILTLGLGLIVIFPLLGHATWHCYREVRGPDVEKHEDDRMFLRPA</sequence>
<feature type="transmembrane region" description="Helical" evidence="2">
    <location>
        <begin position="139"/>
        <end position="162"/>
    </location>
</feature>
<keyword evidence="4" id="KW-1185">Reference proteome</keyword>
<dbReference type="EMBL" id="BMLF01000001">
    <property type="protein sequence ID" value="GGL82159.1"/>
    <property type="molecule type" value="Genomic_DNA"/>
</dbReference>
<evidence type="ECO:0000256" key="2">
    <source>
        <dbReference type="SAM" id="Phobius"/>
    </source>
</evidence>